<dbReference type="InterPro" id="IPR029069">
    <property type="entry name" value="HotDog_dom_sf"/>
</dbReference>
<name>G2LKX8_CHLTF</name>
<evidence type="ECO:0000259" key="3">
    <source>
        <dbReference type="Pfam" id="PF03061"/>
    </source>
</evidence>
<sequence length="149" mass="15978">MSESQLAVFPPDASPAALSSARFGLAAHLGIEFVEATPTYLRARMPVDERTKQPYGLLHGGASVALAETMGSVASHLVSPERMVVGLEINANHLRAVREGFVYGTVTALHIGSSTHVWDIRIRDEEGRLVCVSRLTVAVLNRPSPPPVV</sequence>
<gene>
    <name evidence="4" type="ordered locus">Cabther_B0331</name>
</gene>
<dbReference type="CDD" id="cd03443">
    <property type="entry name" value="PaaI_thioesterase"/>
    <property type="match status" value="1"/>
</dbReference>
<protein>
    <submittedName>
        <fullName evidence="4">Uncharacterized domain 1 protein</fullName>
    </submittedName>
</protein>
<dbReference type="InterPro" id="IPR003736">
    <property type="entry name" value="PAAI_dom"/>
</dbReference>
<dbReference type="SUPFAM" id="SSF54637">
    <property type="entry name" value="Thioesterase/thiol ester dehydrase-isomerase"/>
    <property type="match status" value="1"/>
</dbReference>
<proteinExistence type="inferred from homology"/>
<dbReference type="GO" id="GO:0061522">
    <property type="term" value="F:1,4-dihydroxy-2-naphthoyl-CoA thioesterase activity"/>
    <property type="evidence" value="ECO:0007669"/>
    <property type="project" value="TreeGrafter"/>
</dbReference>
<dbReference type="STRING" id="981222.Cabther_B0331"/>
<reference evidence="4 5" key="1">
    <citation type="journal article" date="2012" name="Environ. Microbiol.">
        <title>Complete genome of Candidatus Chloracidobacterium thermophilum, a chlorophyll-based photoheterotroph belonging to the phylum Acidobacteria.</title>
        <authorList>
            <person name="Garcia Costas A.M."/>
            <person name="Liu Z."/>
            <person name="Tomsho L.P."/>
            <person name="Schuster S.C."/>
            <person name="Ward D.M."/>
            <person name="Bryant D.A."/>
        </authorList>
    </citation>
    <scope>NUCLEOTIDE SEQUENCE [LARGE SCALE GENOMIC DNA]</scope>
    <source>
        <strain evidence="4 5">B</strain>
    </source>
</reference>
<dbReference type="OrthoDB" id="9798208at2"/>
<dbReference type="HOGENOM" id="CLU_089876_13_1_0"/>
<dbReference type="AlphaFoldDB" id="G2LKX8"/>
<evidence type="ECO:0000256" key="2">
    <source>
        <dbReference type="ARBA" id="ARBA00022801"/>
    </source>
</evidence>
<dbReference type="Pfam" id="PF03061">
    <property type="entry name" value="4HBT"/>
    <property type="match status" value="1"/>
</dbReference>
<dbReference type="Proteomes" id="UP000006791">
    <property type="component" value="Chromosome 2"/>
</dbReference>
<dbReference type="KEGG" id="ctm:Cabther_B0331"/>
<dbReference type="NCBIfam" id="TIGR00369">
    <property type="entry name" value="unchar_dom_1"/>
    <property type="match status" value="1"/>
</dbReference>
<comment type="similarity">
    <text evidence="1">Belongs to the thioesterase PaaI family.</text>
</comment>
<dbReference type="InterPro" id="IPR006683">
    <property type="entry name" value="Thioestr_dom"/>
</dbReference>
<dbReference type="EMBL" id="CP002515">
    <property type="protein sequence ID" value="AEP13333.1"/>
    <property type="molecule type" value="Genomic_DNA"/>
</dbReference>
<evidence type="ECO:0000313" key="5">
    <source>
        <dbReference type="Proteomes" id="UP000006791"/>
    </source>
</evidence>
<dbReference type="PANTHER" id="PTHR43240">
    <property type="entry name" value="1,4-DIHYDROXY-2-NAPHTHOYL-COA THIOESTERASE 1"/>
    <property type="match status" value="1"/>
</dbReference>
<keyword evidence="2" id="KW-0378">Hydrolase</keyword>
<dbReference type="RefSeq" id="WP_014101071.1">
    <property type="nucleotide sequence ID" value="NC_016025.1"/>
</dbReference>
<feature type="domain" description="Thioesterase" evidence="3">
    <location>
        <begin position="55"/>
        <end position="131"/>
    </location>
</feature>
<evidence type="ECO:0000256" key="1">
    <source>
        <dbReference type="ARBA" id="ARBA00008324"/>
    </source>
</evidence>
<accession>G2LKX8</accession>
<dbReference type="PANTHER" id="PTHR43240:SF5">
    <property type="entry name" value="1,4-DIHYDROXY-2-NAPHTHOYL-COA THIOESTERASE 1"/>
    <property type="match status" value="1"/>
</dbReference>
<organism evidence="4 5">
    <name type="scientific">Chloracidobacterium thermophilum (strain B)</name>
    <dbReference type="NCBI Taxonomy" id="981222"/>
    <lineage>
        <taxon>Bacteria</taxon>
        <taxon>Pseudomonadati</taxon>
        <taxon>Acidobacteriota</taxon>
        <taxon>Terriglobia</taxon>
        <taxon>Terriglobales</taxon>
        <taxon>Acidobacteriaceae</taxon>
        <taxon>Chloracidobacterium</taxon>
    </lineage>
</organism>
<keyword evidence="5" id="KW-1185">Reference proteome</keyword>
<dbReference type="GO" id="GO:0005829">
    <property type="term" value="C:cytosol"/>
    <property type="evidence" value="ECO:0007669"/>
    <property type="project" value="TreeGrafter"/>
</dbReference>
<dbReference type="Gene3D" id="3.10.129.10">
    <property type="entry name" value="Hotdog Thioesterase"/>
    <property type="match status" value="1"/>
</dbReference>
<evidence type="ECO:0000313" key="4">
    <source>
        <dbReference type="EMBL" id="AEP13333.1"/>
    </source>
</evidence>